<organism evidence="2 3">
    <name type="scientific">Lacipirellula limnantheis</name>
    <dbReference type="NCBI Taxonomy" id="2528024"/>
    <lineage>
        <taxon>Bacteria</taxon>
        <taxon>Pseudomonadati</taxon>
        <taxon>Planctomycetota</taxon>
        <taxon>Planctomycetia</taxon>
        <taxon>Pirellulales</taxon>
        <taxon>Lacipirellulaceae</taxon>
        <taxon>Lacipirellula</taxon>
    </lineage>
</organism>
<dbReference type="InterPro" id="IPR014717">
    <property type="entry name" value="Transl_elong_EF1B/ribsomal_bS6"/>
</dbReference>
<reference evidence="2 3" key="1">
    <citation type="submission" date="2019-02" db="EMBL/GenBank/DDBJ databases">
        <title>Deep-cultivation of Planctomycetes and their phenomic and genomic characterization uncovers novel biology.</title>
        <authorList>
            <person name="Wiegand S."/>
            <person name="Jogler M."/>
            <person name="Boedeker C."/>
            <person name="Pinto D."/>
            <person name="Vollmers J."/>
            <person name="Rivas-Marin E."/>
            <person name="Kohn T."/>
            <person name="Peeters S.H."/>
            <person name="Heuer A."/>
            <person name="Rast P."/>
            <person name="Oberbeckmann S."/>
            <person name="Bunk B."/>
            <person name="Jeske O."/>
            <person name="Meyerdierks A."/>
            <person name="Storesund J.E."/>
            <person name="Kallscheuer N."/>
            <person name="Luecker S."/>
            <person name="Lage O.M."/>
            <person name="Pohl T."/>
            <person name="Merkel B.J."/>
            <person name="Hornburger P."/>
            <person name="Mueller R.-W."/>
            <person name="Bruemmer F."/>
            <person name="Labrenz M."/>
            <person name="Spormann A.M."/>
            <person name="Op den Camp H."/>
            <person name="Overmann J."/>
            <person name="Amann R."/>
            <person name="Jetten M.S.M."/>
            <person name="Mascher T."/>
            <person name="Medema M.H."/>
            <person name="Devos D.P."/>
            <person name="Kaster A.-K."/>
            <person name="Ovreas L."/>
            <person name="Rohde M."/>
            <person name="Galperin M.Y."/>
            <person name="Jogler C."/>
        </authorList>
    </citation>
    <scope>NUCLEOTIDE SEQUENCE [LARGE SCALE GENOMIC DNA]</scope>
    <source>
        <strain evidence="2 3">I41</strain>
    </source>
</reference>
<dbReference type="AlphaFoldDB" id="A0A517TWA9"/>
<dbReference type="Proteomes" id="UP000317909">
    <property type="component" value="Chromosome"/>
</dbReference>
<evidence type="ECO:0008006" key="4">
    <source>
        <dbReference type="Google" id="ProtNLM"/>
    </source>
</evidence>
<accession>A0A517TWA9</accession>
<dbReference type="OrthoDB" id="278280at2"/>
<evidence type="ECO:0000313" key="2">
    <source>
        <dbReference type="EMBL" id="QDT72654.1"/>
    </source>
</evidence>
<dbReference type="RefSeq" id="WP_145432201.1">
    <property type="nucleotide sequence ID" value="NZ_CP036339.1"/>
</dbReference>
<dbReference type="EMBL" id="CP036339">
    <property type="protein sequence ID" value="QDT72654.1"/>
    <property type="molecule type" value="Genomic_DNA"/>
</dbReference>
<proteinExistence type="predicted"/>
<dbReference type="Gene3D" id="3.30.70.60">
    <property type="match status" value="1"/>
</dbReference>
<feature type="coiled-coil region" evidence="1">
    <location>
        <begin position="28"/>
        <end position="69"/>
    </location>
</feature>
<gene>
    <name evidence="2" type="ORF">I41_18360</name>
</gene>
<evidence type="ECO:0000256" key="1">
    <source>
        <dbReference type="SAM" id="Coils"/>
    </source>
</evidence>
<name>A0A517TWA9_9BACT</name>
<keyword evidence="3" id="KW-1185">Reference proteome</keyword>
<evidence type="ECO:0000313" key="3">
    <source>
        <dbReference type="Proteomes" id="UP000317909"/>
    </source>
</evidence>
<protein>
    <recommendedName>
        <fullName evidence="4">Pilus assembly protein, PilO</fullName>
    </recommendedName>
</protein>
<sequence length="303" mass="32967">MTSREKMLIGAVAAAGALWFGTQGLTRYREAVDRHTNLQLEAERALSEARTAELRGQRARKQVNEWRNQSLPTNREVAESLYQDWLRAQLTGAGMTVTQIADKSGSARNPQFAEVAVEVRAEGSLAQLADFLHRFYSGPHLHRISTATITAADGGQKLTCGMTATALILPDAKRTDKLAEGEPQPIEGVKSLDEVRQRLTDRNLFVAHAPKSGGEASADTSAAEAEFTGAVYGSDGWQSWVRNKTSGAVSRFEVGDAIEFGTLKGKVVEIEDRRMVIETEKGRVELRAGQNFSQTTLLAPPAA</sequence>
<dbReference type="KEGG" id="llh:I41_18360"/>
<keyword evidence="1" id="KW-0175">Coiled coil</keyword>